<evidence type="ECO:0000259" key="2">
    <source>
        <dbReference type="PROSITE" id="PS51806"/>
    </source>
</evidence>
<reference evidence="3" key="1">
    <citation type="journal article" date="2016" name="Nat. Genet.">
        <title>The genome sequences of Arachis duranensis and Arachis ipaensis, the diploid ancestors of cultivated peanut.</title>
        <authorList>
            <person name="Bertioli D.J."/>
            <person name="Cannon S.B."/>
            <person name="Froenicke L."/>
            <person name="Huang G."/>
            <person name="Farmer A.D."/>
            <person name="Cannon E.K."/>
            <person name="Liu X."/>
            <person name="Gao D."/>
            <person name="Clevenger J."/>
            <person name="Dash S."/>
            <person name="Ren L."/>
            <person name="Moretzsohn M.C."/>
            <person name="Shirasawa K."/>
            <person name="Huang W."/>
            <person name="Vidigal B."/>
            <person name="Abernathy B."/>
            <person name="Chu Y."/>
            <person name="Niederhuth C.E."/>
            <person name="Umale P."/>
            <person name="Araujo A.C."/>
            <person name="Kozik A."/>
            <person name="Kim K.D."/>
            <person name="Burow M.D."/>
            <person name="Varshney R.K."/>
            <person name="Wang X."/>
            <person name="Zhang X."/>
            <person name="Barkley N."/>
            <person name="Guimaraes P.M."/>
            <person name="Isobe S."/>
            <person name="Guo B."/>
            <person name="Liao B."/>
            <person name="Stalker H.T."/>
            <person name="Schmitz R.J."/>
            <person name="Scheffler B.E."/>
            <person name="Leal-Bertioli S.C."/>
            <person name="Xun X."/>
            <person name="Jackson S.A."/>
            <person name="Michelmore R."/>
            <person name="Ozias-Akins P."/>
        </authorList>
    </citation>
    <scope>NUCLEOTIDE SEQUENCE [LARGE SCALE GENOMIC DNA]</scope>
    <source>
        <strain evidence="3">cv. V14167</strain>
    </source>
</reference>
<name>A0A6P4CY24_ARADU</name>
<dbReference type="PROSITE" id="PS51806">
    <property type="entry name" value="DOG1"/>
    <property type="match status" value="1"/>
</dbReference>
<feature type="coiled-coil region" evidence="1">
    <location>
        <begin position="112"/>
        <end position="139"/>
    </location>
</feature>
<dbReference type="AlphaFoldDB" id="A0A6P4CY24"/>
<evidence type="ECO:0000256" key="1">
    <source>
        <dbReference type="SAM" id="Coils"/>
    </source>
</evidence>
<gene>
    <name evidence="4" type="primary">LOC107482236</name>
</gene>
<dbReference type="GO" id="GO:0043565">
    <property type="term" value="F:sequence-specific DNA binding"/>
    <property type="evidence" value="ECO:0007669"/>
    <property type="project" value="InterPro"/>
</dbReference>
<dbReference type="InterPro" id="IPR051886">
    <property type="entry name" value="Seed_Dev/Stress_Resp_Reg"/>
</dbReference>
<dbReference type="OrthoDB" id="1895294at2759"/>
<accession>A0A6P4CY24</accession>
<dbReference type="GO" id="GO:0006351">
    <property type="term" value="P:DNA-templated transcription"/>
    <property type="evidence" value="ECO:0007669"/>
    <property type="project" value="InterPro"/>
</dbReference>
<dbReference type="RefSeq" id="XP_015958147.1">
    <property type="nucleotide sequence ID" value="XM_016102661.3"/>
</dbReference>
<feature type="domain" description="DOG1" evidence="2">
    <location>
        <begin position="7"/>
        <end position="236"/>
    </location>
</feature>
<protein>
    <submittedName>
        <fullName evidence="4">Protein DOG1-like 4</fullName>
    </submittedName>
</protein>
<reference evidence="4" key="2">
    <citation type="submission" date="2025-08" db="UniProtKB">
        <authorList>
            <consortium name="RefSeq"/>
        </authorList>
    </citation>
    <scope>IDENTIFICATION</scope>
    <source>
        <tissue evidence="4">Whole plant</tissue>
    </source>
</reference>
<dbReference type="Pfam" id="PF14144">
    <property type="entry name" value="DOG1"/>
    <property type="match status" value="1"/>
</dbReference>
<evidence type="ECO:0000313" key="3">
    <source>
        <dbReference type="Proteomes" id="UP000515211"/>
    </source>
</evidence>
<organism evidence="3 4">
    <name type="scientific">Arachis duranensis</name>
    <name type="common">Wild peanut</name>
    <dbReference type="NCBI Taxonomy" id="130453"/>
    <lineage>
        <taxon>Eukaryota</taxon>
        <taxon>Viridiplantae</taxon>
        <taxon>Streptophyta</taxon>
        <taxon>Embryophyta</taxon>
        <taxon>Tracheophyta</taxon>
        <taxon>Spermatophyta</taxon>
        <taxon>Magnoliopsida</taxon>
        <taxon>eudicotyledons</taxon>
        <taxon>Gunneridae</taxon>
        <taxon>Pentapetalae</taxon>
        <taxon>rosids</taxon>
        <taxon>fabids</taxon>
        <taxon>Fabales</taxon>
        <taxon>Fabaceae</taxon>
        <taxon>Papilionoideae</taxon>
        <taxon>50 kb inversion clade</taxon>
        <taxon>dalbergioids sensu lato</taxon>
        <taxon>Dalbergieae</taxon>
        <taxon>Pterocarpus clade</taxon>
        <taxon>Arachis</taxon>
    </lineage>
</organism>
<dbReference type="Proteomes" id="UP000515211">
    <property type="component" value="Chromosome 3"/>
</dbReference>
<proteinExistence type="predicted"/>
<keyword evidence="1" id="KW-0175">Coiled coil</keyword>
<dbReference type="InterPro" id="IPR025422">
    <property type="entry name" value="TGA_domain"/>
</dbReference>
<dbReference type="PANTHER" id="PTHR46354">
    <property type="entry name" value="DOG1 DOMAIN-CONTAINING PROTEIN"/>
    <property type="match status" value="1"/>
</dbReference>
<dbReference type="PANTHER" id="PTHR46354:SF2">
    <property type="entry name" value="PROTEIN DOG1-LIKE 4"/>
    <property type="match status" value="1"/>
</dbReference>
<keyword evidence="3" id="KW-1185">Reference proteome</keyword>
<dbReference type="GeneID" id="107482236"/>
<sequence>MNNPTVVERFSEFYDNWICKLQEILKQLLHVSNQHHLLAEHDLQSLVSKVTTHLKEYYTVKWSLAREDIVIFFSPPWLTPLEKAYLWITGWKPSTALKVLESLKKSNLFEMTEEQERKIEGLRMRMRMEEEKVEREMERQQVAMADSKIVKLAKRSGRATWKKNNNEEDYDELVQLAMKDVFGGLERIMKASDCARLKTLKGILDVLQPMQCIHFLTANITIQLRLKQWGNNCQLIHDSHAGSMQESNHKI</sequence>
<evidence type="ECO:0000313" key="4">
    <source>
        <dbReference type="RefSeq" id="XP_015958147.1"/>
    </source>
</evidence>
<dbReference type="KEGG" id="adu:107482236"/>